<dbReference type="AlphaFoldDB" id="A0A101JRH7"/>
<evidence type="ECO:0000256" key="2">
    <source>
        <dbReference type="ARBA" id="ARBA00023002"/>
    </source>
</evidence>
<evidence type="ECO:0000313" key="3">
    <source>
        <dbReference type="EMBL" id="KUL31745.1"/>
    </source>
</evidence>
<organism evidence="3 4">
    <name type="scientific">Actinoplanes awajinensis subsp. mycoplanecinus</name>
    <dbReference type="NCBI Taxonomy" id="135947"/>
    <lineage>
        <taxon>Bacteria</taxon>
        <taxon>Bacillati</taxon>
        <taxon>Actinomycetota</taxon>
        <taxon>Actinomycetes</taxon>
        <taxon>Micromonosporales</taxon>
        <taxon>Micromonosporaceae</taxon>
        <taxon>Actinoplanes</taxon>
    </lineage>
</organism>
<reference evidence="3 4" key="1">
    <citation type="submission" date="2015-10" db="EMBL/GenBank/DDBJ databases">
        <authorList>
            <person name="Gilbert D.G."/>
        </authorList>
    </citation>
    <scope>NUCLEOTIDE SEQUENCE [LARGE SCALE GENOMIC DNA]</scope>
    <source>
        <strain evidence="3 4">NRRL B-16712</strain>
    </source>
</reference>
<dbReference type="Gene3D" id="3.40.50.720">
    <property type="entry name" value="NAD(P)-binding Rossmann-like Domain"/>
    <property type="match status" value="1"/>
</dbReference>
<dbReference type="InterPro" id="IPR002347">
    <property type="entry name" value="SDR_fam"/>
</dbReference>
<sequence>MTTGQQHRIDTPFTAASTADEVLTGLDLTGRHVVITGGTGGLGLEVTRALSKAGASITVAARTTGRAAATLAGIDRVEVGELDLLDPASIDAFASRYLATGRPLHMLINSAGNTYGKHTLDARGYEAGFAAFHLGHFQLTLALHPALQAAHGARVVNVSSGAHRTSDIRWDDLHFAQGYNGNLAYGQTKTAGVLFAVELDRRWAGEDIRAFAVHPGISIASSLAHMEQGTFTMRQLQAMGLVDENEQPIIDPEHEKKTPQQAAATIVFGATSPLLDGIGGVYLKNSNVAPLDPTPWGPTPVGEKPIVLSDAAPHALDPASAQRLWELSEKLLTR</sequence>
<keyword evidence="4" id="KW-1185">Reference proteome</keyword>
<dbReference type="GO" id="GO:0016491">
    <property type="term" value="F:oxidoreductase activity"/>
    <property type="evidence" value="ECO:0007669"/>
    <property type="project" value="UniProtKB-KW"/>
</dbReference>
<protein>
    <submittedName>
        <fullName evidence="3">Oxidoreductase</fullName>
    </submittedName>
</protein>
<dbReference type="EMBL" id="LLZH01000200">
    <property type="protein sequence ID" value="KUL31745.1"/>
    <property type="molecule type" value="Genomic_DNA"/>
</dbReference>
<dbReference type="RefSeq" id="WP_067693974.1">
    <property type="nucleotide sequence ID" value="NZ_LLZH01000200.1"/>
</dbReference>
<dbReference type="PANTHER" id="PTHR24320:SF148">
    <property type="entry name" value="NAD(P)-BINDING ROSSMANN-FOLD SUPERFAMILY PROTEIN"/>
    <property type="match status" value="1"/>
</dbReference>
<keyword evidence="2" id="KW-0560">Oxidoreductase</keyword>
<evidence type="ECO:0000313" key="4">
    <source>
        <dbReference type="Proteomes" id="UP000053244"/>
    </source>
</evidence>
<dbReference type="Pfam" id="PF00106">
    <property type="entry name" value="adh_short"/>
    <property type="match status" value="1"/>
</dbReference>
<dbReference type="PRINTS" id="PR00081">
    <property type="entry name" value="GDHRDH"/>
</dbReference>
<dbReference type="Proteomes" id="UP000053244">
    <property type="component" value="Unassembled WGS sequence"/>
</dbReference>
<accession>A0A101JRH7</accession>
<dbReference type="InterPro" id="IPR036291">
    <property type="entry name" value="NAD(P)-bd_dom_sf"/>
</dbReference>
<dbReference type="SUPFAM" id="SSF51735">
    <property type="entry name" value="NAD(P)-binding Rossmann-fold domains"/>
    <property type="match status" value="1"/>
</dbReference>
<comment type="caution">
    <text evidence="3">The sequence shown here is derived from an EMBL/GenBank/DDBJ whole genome shotgun (WGS) entry which is preliminary data.</text>
</comment>
<gene>
    <name evidence="3" type="ORF">ADL15_21460</name>
</gene>
<proteinExistence type="inferred from homology"/>
<name>A0A101JRH7_9ACTN</name>
<evidence type="ECO:0000256" key="1">
    <source>
        <dbReference type="ARBA" id="ARBA00006484"/>
    </source>
</evidence>
<dbReference type="OrthoDB" id="4577644at2"/>
<dbReference type="PANTHER" id="PTHR24320">
    <property type="entry name" value="RETINOL DEHYDROGENASE"/>
    <property type="match status" value="1"/>
</dbReference>
<comment type="similarity">
    <text evidence="1">Belongs to the short-chain dehydrogenases/reductases (SDR) family.</text>
</comment>